<evidence type="ECO:0000313" key="2">
    <source>
        <dbReference type="Proteomes" id="UP000002274"/>
    </source>
</evidence>
<name>A2CCE4_PROM3</name>
<dbReference type="Proteomes" id="UP000002274">
    <property type="component" value="Chromosome"/>
</dbReference>
<dbReference type="STRING" id="59922.P9303_24231"/>
<dbReference type="HOGENOM" id="CLU_3083508_0_0_3"/>
<reference evidence="1 2" key="1">
    <citation type="journal article" date="2007" name="PLoS Genet.">
        <title>Patterns and implications of gene gain and loss in the evolution of Prochlorococcus.</title>
        <authorList>
            <person name="Kettler G.C."/>
            <person name="Martiny A.C."/>
            <person name="Huang K."/>
            <person name="Zucker J."/>
            <person name="Coleman M.L."/>
            <person name="Rodrigue S."/>
            <person name="Chen F."/>
            <person name="Lapidus A."/>
            <person name="Ferriera S."/>
            <person name="Johnson J."/>
            <person name="Steglich C."/>
            <person name="Church G.M."/>
            <person name="Richardson P."/>
            <person name="Chisholm S.W."/>
        </authorList>
    </citation>
    <scope>NUCLEOTIDE SEQUENCE [LARGE SCALE GENOMIC DNA]</scope>
    <source>
        <strain evidence="1 2">MIT 9303</strain>
    </source>
</reference>
<organism evidence="1 2">
    <name type="scientific">Prochlorococcus marinus (strain MIT 9303)</name>
    <dbReference type="NCBI Taxonomy" id="59922"/>
    <lineage>
        <taxon>Bacteria</taxon>
        <taxon>Bacillati</taxon>
        <taxon>Cyanobacteriota</taxon>
        <taxon>Cyanophyceae</taxon>
        <taxon>Synechococcales</taxon>
        <taxon>Prochlorococcaceae</taxon>
        <taxon>Prochlorococcus</taxon>
    </lineage>
</organism>
<accession>A2CCE4</accession>
<evidence type="ECO:0000313" key="1">
    <source>
        <dbReference type="EMBL" id="ABM79154.1"/>
    </source>
</evidence>
<dbReference type="KEGG" id="pmf:P9303_24231"/>
<proteinExistence type="predicted"/>
<dbReference type="AlphaFoldDB" id="A2CCE4"/>
<gene>
    <name evidence="1" type="ordered locus">P9303_24231</name>
</gene>
<protein>
    <submittedName>
        <fullName evidence="1">Uncharacterized protein</fullName>
    </submittedName>
</protein>
<sequence length="52" mass="6154">MCLRGLDLICQVNPNNVIPEYFYMKSILKAATSNIFFNQREKSFLNRLEKEL</sequence>
<dbReference type="EMBL" id="CP000554">
    <property type="protein sequence ID" value="ABM79154.1"/>
    <property type="molecule type" value="Genomic_DNA"/>
</dbReference>